<evidence type="ECO:0008006" key="4">
    <source>
        <dbReference type="Google" id="ProtNLM"/>
    </source>
</evidence>
<feature type="compositionally biased region" description="Pro residues" evidence="1">
    <location>
        <begin position="174"/>
        <end position="189"/>
    </location>
</feature>
<name>A0ABP3JKW0_9ACTN</name>
<evidence type="ECO:0000313" key="2">
    <source>
        <dbReference type="EMBL" id="GAA0454450.1"/>
    </source>
</evidence>
<dbReference type="Gene3D" id="1.10.10.10">
    <property type="entry name" value="Winged helix-like DNA-binding domain superfamily/Winged helix DNA-binding domain"/>
    <property type="match status" value="1"/>
</dbReference>
<feature type="compositionally biased region" description="Low complexity" evidence="1">
    <location>
        <begin position="202"/>
        <end position="247"/>
    </location>
</feature>
<gene>
    <name evidence="2" type="ORF">GCM10010361_18160</name>
</gene>
<dbReference type="Pfam" id="PF13730">
    <property type="entry name" value="HTH_36"/>
    <property type="match status" value="1"/>
</dbReference>
<dbReference type="InterPro" id="IPR036388">
    <property type="entry name" value="WH-like_DNA-bd_sf"/>
</dbReference>
<dbReference type="Proteomes" id="UP001500909">
    <property type="component" value="Unassembled WGS sequence"/>
</dbReference>
<dbReference type="RefSeq" id="WP_346094399.1">
    <property type="nucleotide sequence ID" value="NZ_BAAABY010000011.1"/>
</dbReference>
<organism evidence="2 3">
    <name type="scientific">Streptomyces olivaceiscleroticus</name>
    <dbReference type="NCBI Taxonomy" id="68245"/>
    <lineage>
        <taxon>Bacteria</taxon>
        <taxon>Bacillati</taxon>
        <taxon>Actinomycetota</taxon>
        <taxon>Actinomycetes</taxon>
        <taxon>Kitasatosporales</taxon>
        <taxon>Streptomycetaceae</taxon>
        <taxon>Streptomyces</taxon>
    </lineage>
</organism>
<dbReference type="EMBL" id="BAAABY010000011">
    <property type="protein sequence ID" value="GAA0454450.1"/>
    <property type="molecule type" value="Genomic_DNA"/>
</dbReference>
<feature type="compositionally biased region" description="Basic and acidic residues" evidence="1">
    <location>
        <begin position="459"/>
        <end position="476"/>
    </location>
</feature>
<keyword evidence="3" id="KW-1185">Reference proteome</keyword>
<evidence type="ECO:0000256" key="1">
    <source>
        <dbReference type="SAM" id="MobiDB-lite"/>
    </source>
</evidence>
<comment type="caution">
    <text evidence="2">The sequence shown here is derived from an EMBL/GenBank/DDBJ whole genome shotgun (WGS) entry which is preliminary data.</text>
</comment>
<proteinExistence type="predicted"/>
<feature type="region of interest" description="Disordered" evidence="1">
    <location>
        <begin position="459"/>
        <end position="488"/>
    </location>
</feature>
<protein>
    <recommendedName>
        <fullName evidence="4">Helix-turn-helix domain-containing protein</fullName>
    </recommendedName>
</protein>
<feature type="region of interest" description="Disordered" evidence="1">
    <location>
        <begin position="167"/>
        <end position="254"/>
    </location>
</feature>
<sequence>MSNEAQAYVATLKVGDTTRKFILLRLADRCDERFSCFPSVPLLAAEAETSERTVQRHLAKLREMTLISDKERLRPDGSTASSRYFLHGPWDNYAGTGIPFETIVTPKQKREQQWAEPPREGAFRPGTAAAVALGLNAIVSAGQAGVTPVSPREHEKAADANSIVSAGQQGVTPMSPPPVTPMSPPPVSPVSPLEPTEVTPTSEPSKAPAARAAGDARRASAGSSAREAKSGSAASGGAKAPKKSSGAGKAGKARVRMSREQASAVATVEAAWPAELAALLPKYRPEVLRDTILDALDGGRSAEQVAERVRRRWTAHGYAADVLPGGKGLSSPVGVAVGLVRPSTDCPDPMCEDGITIHTGDACAKCAQRRIDRKADRRQGRVPGPREDQPAQAWWVCENPDCEKPGKGERPQDGLCRSCREELQVVTGRLAAKLTADEAEAEARNRELLLEEAYAEHDVREREAAERHATAGREHQQQAIAKEQQRLREELLRQHPELAAYAQT</sequence>
<evidence type="ECO:0000313" key="3">
    <source>
        <dbReference type="Proteomes" id="UP001500909"/>
    </source>
</evidence>
<accession>A0ABP3JKW0</accession>
<reference evidence="3" key="1">
    <citation type="journal article" date="2019" name="Int. J. Syst. Evol. Microbiol.">
        <title>The Global Catalogue of Microorganisms (GCM) 10K type strain sequencing project: providing services to taxonomists for standard genome sequencing and annotation.</title>
        <authorList>
            <consortium name="The Broad Institute Genomics Platform"/>
            <consortium name="The Broad Institute Genome Sequencing Center for Infectious Disease"/>
            <person name="Wu L."/>
            <person name="Ma J."/>
        </authorList>
    </citation>
    <scope>NUCLEOTIDE SEQUENCE [LARGE SCALE GENOMIC DNA]</scope>
    <source>
        <strain evidence="3">JCM 4805</strain>
    </source>
</reference>